<feature type="region of interest" description="Disordered" evidence="14">
    <location>
        <begin position="411"/>
        <end position="547"/>
    </location>
</feature>
<evidence type="ECO:0000256" key="15">
    <source>
        <dbReference type="SAM" id="SignalP"/>
    </source>
</evidence>
<keyword evidence="11" id="KW-1015">Disulfide bond</keyword>
<evidence type="ECO:0000256" key="3">
    <source>
        <dbReference type="ARBA" id="ARBA00022525"/>
    </source>
</evidence>
<dbReference type="PANTHER" id="PTHR13814:SF12">
    <property type="entry name" value="KININOGEN-1"/>
    <property type="match status" value="1"/>
</dbReference>
<keyword evidence="6" id="KW-0789">Thiol protease inhibitor</keyword>
<dbReference type="PROSITE" id="PS51647">
    <property type="entry name" value="CYSTATIN_KININOGEN"/>
    <property type="match status" value="3"/>
</dbReference>
<dbReference type="FunFam" id="3.10.450.10:FF:000008">
    <property type="entry name" value="Kininogen 1"/>
    <property type="match status" value="1"/>
</dbReference>
<dbReference type="Ensembl" id="ENSPEMT00000012138.2">
    <property type="protein sequence ID" value="ENSPEMP00000007991.2"/>
    <property type="gene ID" value="ENSPEMG00000009770.2"/>
</dbReference>
<dbReference type="PRINTS" id="PR00334">
    <property type="entry name" value="KININOGEN"/>
</dbReference>
<dbReference type="InterPro" id="IPR050735">
    <property type="entry name" value="Kininogen_Fetuin_HRG"/>
</dbReference>
<dbReference type="FunFam" id="3.10.450.10:FF:000002">
    <property type="entry name" value="Kininogen 1"/>
    <property type="match status" value="2"/>
</dbReference>
<feature type="domain" description="Cystatin kininogen-type" evidence="16">
    <location>
        <begin position="28"/>
        <end position="132"/>
    </location>
</feature>
<dbReference type="GO" id="GO:0030195">
    <property type="term" value="P:negative regulation of blood coagulation"/>
    <property type="evidence" value="ECO:0007669"/>
    <property type="project" value="Ensembl"/>
</dbReference>
<feature type="domain" description="Cystatin kininogen-type" evidence="16">
    <location>
        <begin position="273"/>
        <end position="376"/>
    </location>
</feature>
<feature type="domain" description="Cystatin kininogen-type" evidence="16">
    <location>
        <begin position="151"/>
        <end position="254"/>
    </location>
</feature>
<evidence type="ECO:0000256" key="11">
    <source>
        <dbReference type="ARBA" id="ARBA00023157"/>
    </source>
</evidence>
<evidence type="ECO:0000256" key="1">
    <source>
        <dbReference type="ARBA" id="ARBA00004239"/>
    </source>
</evidence>
<evidence type="ECO:0000256" key="9">
    <source>
        <dbReference type="ARBA" id="ARBA00022858"/>
    </source>
</evidence>
<feature type="signal peptide" evidence="15">
    <location>
        <begin position="1"/>
        <end position="18"/>
    </location>
</feature>
<sequence length="626" mass="69054">MKLITILLLCSRLLLSFTQEEALQEIDCNDEDVFRAVDAALKKFNAGRPIGNQFVLYRVMEGTKMVSSETFYSFKYQIKEGDCSVQSGLTWQDCHYKDAEEAATGECTAIVGKRGAKKFAVAMQSCEITPGNGPVMTAKYTCLGCVYPISTDSSELEPILKHAVQHFNNHTQHSHLFTLEKVKKAQKQVVAGLNFEIIYSIVQTNCSRKHFRLLTPECKSLLNGDVGECRHNAFVNIHQEIASFSQSCDLYPGGDLPHPLPESCPGCPSSIPANSPQLTEALDHAIRKLNTQNNHPFFFKIDMVKKATSQVVSGMIYTMEFIARETECSKESNIELTANCEAKPAGQSLSCNANVYLKPWENIADATVKCQELEMTTMMRRPPGFSPFRVISVQETKAGTTVSPPYTAMVQEEQNPENEQRPAHGHERQTKHKTDHAQKHGHDQGHWPPQIHGLGHGHQKQHGLGHGHQKQHGLVEHGHKHGHGHGHGKHKNKGKNKGKHTDQGTEPLASSSEDSTTSSAQTQGRTAGTTPSPPLARPSVTPSGFQDSDLIDSVVATTPPYVAEIEDDLIPDIHVQPDSLSFKLISDFPEATFHTCPGRPWRPVGTKDLTTEMGDFSDFDLADALS</sequence>
<dbReference type="InterPro" id="IPR018073">
    <property type="entry name" value="Prot_inh_cystat_CS"/>
</dbReference>
<evidence type="ECO:0000256" key="5">
    <source>
        <dbReference type="ARBA" id="ARBA00022696"/>
    </source>
</evidence>
<dbReference type="GO" id="GO:0004869">
    <property type="term" value="F:cysteine-type endopeptidase inhibitor activity"/>
    <property type="evidence" value="ECO:0007669"/>
    <property type="project" value="UniProtKB-KW"/>
</dbReference>
<dbReference type="GO" id="GO:0005179">
    <property type="term" value="F:hormone activity"/>
    <property type="evidence" value="ECO:0007669"/>
    <property type="project" value="Ensembl"/>
</dbReference>
<evidence type="ECO:0000256" key="10">
    <source>
        <dbReference type="ARBA" id="ARBA00023084"/>
    </source>
</evidence>
<feature type="compositionally biased region" description="Basic and acidic residues" evidence="14">
    <location>
        <begin position="418"/>
        <end position="428"/>
    </location>
</feature>
<reference evidence="17 18" key="1">
    <citation type="submission" date="2018-10" db="EMBL/GenBank/DDBJ databases">
        <title>Improved assembly of the deer mouse Peromyscus maniculatus genome.</title>
        <authorList>
            <person name="Lassance J.-M."/>
            <person name="Hoekstra H.E."/>
        </authorList>
    </citation>
    <scope>NUCLEOTIDE SEQUENCE [LARGE SCALE GENOMIC DNA]</scope>
</reference>
<dbReference type="GO" id="GO:0045861">
    <property type="term" value="P:negative regulation of proteolysis"/>
    <property type="evidence" value="ECO:0007669"/>
    <property type="project" value="Ensembl"/>
</dbReference>
<evidence type="ECO:0000256" key="13">
    <source>
        <dbReference type="ARBA" id="ARBA00023198"/>
    </source>
</evidence>
<dbReference type="Gene3D" id="3.10.450.10">
    <property type="match status" value="3"/>
</dbReference>
<evidence type="ECO:0000256" key="2">
    <source>
        <dbReference type="ARBA" id="ARBA00022429"/>
    </source>
</evidence>
<feature type="chain" id="PRO_5034665774" description="Cystatin kininogen-type domain-containing protein" evidence="15">
    <location>
        <begin position="19"/>
        <end position="626"/>
    </location>
</feature>
<reference evidence="17" key="2">
    <citation type="submission" date="2025-08" db="UniProtKB">
        <authorList>
            <consortium name="Ensembl"/>
        </authorList>
    </citation>
    <scope>IDENTIFICATION</scope>
</reference>
<feature type="compositionally biased region" description="Polar residues" evidence="14">
    <location>
        <begin position="520"/>
        <end position="530"/>
    </location>
</feature>
<dbReference type="GO" id="GO:0007162">
    <property type="term" value="P:negative regulation of cell adhesion"/>
    <property type="evidence" value="ECO:0007669"/>
    <property type="project" value="Ensembl"/>
</dbReference>
<keyword evidence="4" id="KW-0646">Protease inhibitor</keyword>
<keyword evidence="2" id="KW-0840">Vasodilator</keyword>
<keyword evidence="12" id="KW-0325">Glycoprotein</keyword>
<dbReference type="GO" id="GO:0007204">
    <property type="term" value="P:positive regulation of cytosolic calcium ion concentration"/>
    <property type="evidence" value="ECO:0007669"/>
    <property type="project" value="Ensembl"/>
</dbReference>
<dbReference type="Proteomes" id="UP000694547">
    <property type="component" value="Chromosome 12"/>
</dbReference>
<dbReference type="GO" id="GO:0042311">
    <property type="term" value="P:vasodilation"/>
    <property type="evidence" value="ECO:0007669"/>
    <property type="project" value="UniProtKB-KW"/>
</dbReference>
<keyword evidence="5" id="KW-0356">Hemostasis</keyword>
<keyword evidence="7 15" id="KW-0732">Signal</keyword>
<name>A0A8C8TAV1_PERMB</name>
<dbReference type="InterPro" id="IPR002395">
    <property type="entry name" value="Kininogen"/>
</dbReference>
<evidence type="ECO:0000256" key="12">
    <source>
        <dbReference type="ARBA" id="ARBA00023180"/>
    </source>
</evidence>
<dbReference type="GeneTree" id="ENSGT00950000182930"/>
<keyword evidence="10" id="KW-0094">Blood coagulation</keyword>
<evidence type="ECO:0000313" key="17">
    <source>
        <dbReference type="Ensembl" id="ENSPEMP00000007991.2"/>
    </source>
</evidence>
<dbReference type="CDD" id="cd00042">
    <property type="entry name" value="CY"/>
    <property type="match status" value="3"/>
</dbReference>
<evidence type="ECO:0000256" key="6">
    <source>
        <dbReference type="ARBA" id="ARBA00022704"/>
    </source>
</evidence>
<dbReference type="PROSITE" id="PS00287">
    <property type="entry name" value="CYSTATIN"/>
    <property type="match status" value="2"/>
</dbReference>
<evidence type="ECO:0000259" key="16">
    <source>
        <dbReference type="PROSITE" id="PS51647"/>
    </source>
</evidence>
<feature type="compositionally biased region" description="Basic and acidic residues" evidence="14">
    <location>
        <begin position="435"/>
        <end position="445"/>
    </location>
</feature>
<dbReference type="Pfam" id="PF00031">
    <property type="entry name" value="Cystatin"/>
    <property type="match status" value="3"/>
</dbReference>
<keyword evidence="13" id="KW-0395">Inflammatory response</keyword>
<keyword evidence="8" id="KW-0677">Repeat</keyword>
<protein>
    <recommendedName>
        <fullName evidence="16">Cystatin kininogen-type domain-containing protein</fullName>
    </recommendedName>
</protein>
<dbReference type="GO" id="GO:0006954">
    <property type="term" value="P:inflammatory response"/>
    <property type="evidence" value="ECO:0007669"/>
    <property type="project" value="UniProtKB-KW"/>
</dbReference>
<keyword evidence="3" id="KW-0964">Secreted</keyword>
<keyword evidence="9" id="KW-0838">Vasoactive</keyword>
<dbReference type="SUPFAM" id="SSF54403">
    <property type="entry name" value="Cystatin/monellin"/>
    <property type="match status" value="3"/>
</dbReference>
<dbReference type="GO" id="GO:0007596">
    <property type="term" value="P:blood coagulation"/>
    <property type="evidence" value="ECO:0007669"/>
    <property type="project" value="UniProtKB-KW"/>
</dbReference>
<dbReference type="InterPro" id="IPR046350">
    <property type="entry name" value="Cystatin_sf"/>
</dbReference>
<dbReference type="PANTHER" id="PTHR13814">
    <property type="entry name" value="FETUIN"/>
    <property type="match status" value="1"/>
</dbReference>
<dbReference type="InterPro" id="IPR027358">
    <property type="entry name" value="Kininogen-type_cystatin_dom"/>
</dbReference>
<proteinExistence type="predicted"/>
<evidence type="ECO:0000256" key="14">
    <source>
        <dbReference type="SAM" id="MobiDB-lite"/>
    </source>
</evidence>
<feature type="compositionally biased region" description="Basic residues" evidence="14">
    <location>
        <begin position="478"/>
        <end position="498"/>
    </location>
</feature>
<keyword evidence="18" id="KW-1185">Reference proteome</keyword>
<comment type="subcellular location">
    <subcellularLocation>
        <location evidence="1">Secreted</location>
        <location evidence="1">Extracellular space</location>
    </subcellularLocation>
</comment>
<feature type="compositionally biased region" description="Basic residues" evidence="14">
    <location>
        <begin position="455"/>
        <end position="471"/>
    </location>
</feature>
<dbReference type="SMART" id="SM00043">
    <property type="entry name" value="CY"/>
    <property type="match status" value="3"/>
</dbReference>
<evidence type="ECO:0000313" key="18">
    <source>
        <dbReference type="Proteomes" id="UP000694547"/>
    </source>
</evidence>
<dbReference type="InterPro" id="IPR000010">
    <property type="entry name" value="Cystatin_dom"/>
</dbReference>
<dbReference type="GO" id="GO:0072562">
    <property type="term" value="C:blood microparticle"/>
    <property type="evidence" value="ECO:0007669"/>
    <property type="project" value="TreeGrafter"/>
</dbReference>
<evidence type="ECO:0000256" key="4">
    <source>
        <dbReference type="ARBA" id="ARBA00022690"/>
    </source>
</evidence>
<evidence type="ECO:0000256" key="7">
    <source>
        <dbReference type="ARBA" id="ARBA00022729"/>
    </source>
</evidence>
<dbReference type="AlphaFoldDB" id="A0A8C8TAV1"/>
<evidence type="ECO:0000256" key="8">
    <source>
        <dbReference type="ARBA" id="ARBA00022737"/>
    </source>
</evidence>
<organism evidence="17 18">
    <name type="scientific">Peromyscus maniculatus bairdii</name>
    <name type="common">Prairie deer mouse</name>
    <dbReference type="NCBI Taxonomy" id="230844"/>
    <lineage>
        <taxon>Eukaryota</taxon>
        <taxon>Metazoa</taxon>
        <taxon>Chordata</taxon>
        <taxon>Craniata</taxon>
        <taxon>Vertebrata</taxon>
        <taxon>Euteleostomi</taxon>
        <taxon>Mammalia</taxon>
        <taxon>Eutheria</taxon>
        <taxon>Euarchontoglires</taxon>
        <taxon>Glires</taxon>
        <taxon>Rodentia</taxon>
        <taxon>Myomorpha</taxon>
        <taxon>Muroidea</taxon>
        <taxon>Cricetidae</taxon>
        <taxon>Neotominae</taxon>
        <taxon>Peromyscus</taxon>
    </lineage>
</organism>
<reference evidence="17" key="3">
    <citation type="submission" date="2025-09" db="UniProtKB">
        <authorList>
            <consortium name="Ensembl"/>
        </authorList>
    </citation>
    <scope>IDENTIFICATION</scope>
</reference>
<feature type="compositionally biased region" description="Low complexity" evidence="14">
    <location>
        <begin position="510"/>
        <end position="519"/>
    </location>
</feature>
<accession>A0A8C8TAV1</accession>